<evidence type="ECO:0000259" key="2">
    <source>
        <dbReference type="PROSITE" id="PS50110"/>
    </source>
</evidence>
<dbReference type="PANTHER" id="PTHR37299:SF1">
    <property type="entry name" value="STAGE 0 SPORULATION PROTEIN A HOMOLOG"/>
    <property type="match status" value="1"/>
</dbReference>
<name>A0ABT3CPB8_9BACT</name>
<accession>A0ABT3CPB8</accession>
<dbReference type="InterPro" id="IPR011006">
    <property type="entry name" value="CheY-like_superfamily"/>
</dbReference>
<organism evidence="4 5">
    <name type="scientific">Reichenbachiella ulvae</name>
    <dbReference type="NCBI Taxonomy" id="2980104"/>
    <lineage>
        <taxon>Bacteria</taxon>
        <taxon>Pseudomonadati</taxon>
        <taxon>Bacteroidota</taxon>
        <taxon>Cytophagia</taxon>
        <taxon>Cytophagales</taxon>
        <taxon>Reichenbachiellaceae</taxon>
        <taxon>Reichenbachiella</taxon>
    </lineage>
</organism>
<keyword evidence="1" id="KW-0597">Phosphoprotein</keyword>
<keyword evidence="5" id="KW-1185">Reference proteome</keyword>
<dbReference type="InterPro" id="IPR001789">
    <property type="entry name" value="Sig_transdc_resp-reg_receiver"/>
</dbReference>
<feature type="domain" description="Response regulatory" evidence="2">
    <location>
        <begin position="2"/>
        <end position="114"/>
    </location>
</feature>
<sequence length="226" mass="25960">MRCLIVDDDPLICDLLEHFCSKVDAITELTTTNSGFESVNLLSQHTFDLVLLDYDLPDMSGKEILEIISKDTAVIMITSHKDFASESYDYEQIVDFLVKPIEFPRFFKGIQKVTQKLPTPAPENKQLFIKDGTQLIKVELDKVLFIKSAGNYAELYFEDRKVMTLMTLKELEQKLPSHFQRVHRSCIVNINHIESISNNDIHIKGEEIAISSSYEKELMKKISLLN</sequence>
<protein>
    <submittedName>
        <fullName evidence="4">LytTR family DNA-binding domain-containing protein</fullName>
    </submittedName>
</protein>
<evidence type="ECO:0000256" key="1">
    <source>
        <dbReference type="PROSITE-ProRule" id="PRU00169"/>
    </source>
</evidence>
<gene>
    <name evidence="4" type="ORF">N7U62_02625</name>
</gene>
<dbReference type="PROSITE" id="PS50930">
    <property type="entry name" value="HTH_LYTTR"/>
    <property type="match status" value="1"/>
</dbReference>
<dbReference type="CDD" id="cd00156">
    <property type="entry name" value="REC"/>
    <property type="match status" value="1"/>
</dbReference>
<dbReference type="PANTHER" id="PTHR37299">
    <property type="entry name" value="TRANSCRIPTIONAL REGULATOR-RELATED"/>
    <property type="match status" value="1"/>
</dbReference>
<keyword evidence="4" id="KW-0238">DNA-binding</keyword>
<evidence type="ECO:0000313" key="4">
    <source>
        <dbReference type="EMBL" id="MCV9385536.1"/>
    </source>
</evidence>
<dbReference type="Pfam" id="PF00072">
    <property type="entry name" value="Response_reg"/>
    <property type="match status" value="1"/>
</dbReference>
<dbReference type="InterPro" id="IPR007492">
    <property type="entry name" value="LytTR_DNA-bd_dom"/>
</dbReference>
<dbReference type="SUPFAM" id="SSF52172">
    <property type="entry name" value="CheY-like"/>
    <property type="match status" value="1"/>
</dbReference>
<dbReference type="InterPro" id="IPR046947">
    <property type="entry name" value="LytR-like"/>
</dbReference>
<feature type="modified residue" description="4-aspartylphosphate" evidence="1">
    <location>
        <position position="53"/>
    </location>
</feature>
<dbReference type="Pfam" id="PF04397">
    <property type="entry name" value="LytTR"/>
    <property type="match status" value="1"/>
</dbReference>
<dbReference type="Proteomes" id="UP001300692">
    <property type="component" value="Unassembled WGS sequence"/>
</dbReference>
<dbReference type="EMBL" id="JAOYOD010000001">
    <property type="protein sequence ID" value="MCV9385536.1"/>
    <property type="molecule type" value="Genomic_DNA"/>
</dbReference>
<evidence type="ECO:0000313" key="5">
    <source>
        <dbReference type="Proteomes" id="UP001300692"/>
    </source>
</evidence>
<dbReference type="RefSeq" id="WP_264136322.1">
    <property type="nucleotide sequence ID" value="NZ_JAOYOD010000001.1"/>
</dbReference>
<comment type="caution">
    <text evidence="4">The sequence shown here is derived from an EMBL/GenBank/DDBJ whole genome shotgun (WGS) entry which is preliminary data.</text>
</comment>
<dbReference type="PROSITE" id="PS50110">
    <property type="entry name" value="RESPONSE_REGULATORY"/>
    <property type="match status" value="1"/>
</dbReference>
<reference evidence="4 5" key="1">
    <citation type="submission" date="2022-10" db="EMBL/GenBank/DDBJ databases">
        <title>Comparative genomics and taxonomic characterization of three novel marine species of genus Reichenbachiella exhibiting antioxidant and polysaccharide degradation activities.</title>
        <authorList>
            <person name="Muhammad N."/>
            <person name="Lee Y.-J."/>
            <person name="Ko J."/>
            <person name="Kim S.-G."/>
        </authorList>
    </citation>
    <scope>NUCLEOTIDE SEQUENCE [LARGE SCALE GENOMIC DNA]</scope>
    <source>
        <strain evidence="4 5">ABR2-5</strain>
    </source>
</reference>
<evidence type="ECO:0000259" key="3">
    <source>
        <dbReference type="PROSITE" id="PS50930"/>
    </source>
</evidence>
<dbReference type="SMART" id="SM00850">
    <property type="entry name" value="LytTR"/>
    <property type="match status" value="1"/>
</dbReference>
<dbReference type="Gene3D" id="3.40.50.2300">
    <property type="match status" value="1"/>
</dbReference>
<feature type="domain" description="HTH LytTR-type" evidence="3">
    <location>
        <begin position="127"/>
        <end position="224"/>
    </location>
</feature>
<dbReference type="Gene3D" id="2.40.50.1020">
    <property type="entry name" value="LytTr DNA-binding domain"/>
    <property type="match status" value="1"/>
</dbReference>
<proteinExistence type="predicted"/>
<dbReference type="SMART" id="SM00448">
    <property type="entry name" value="REC"/>
    <property type="match status" value="1"/>
</dbReference>
<dbReference type="GO" id="GO:0003677">
    <property type="term" value="F:DNA binding"/>
    <property type="evidence" value="ECO:0007669"/>
    <property type="project" value="UniProtKB-KW"/>
</dbReference>